<protein>
    <recommendedName>
        <fullName evidence="3">Vacuolar protein sorting-associated protein 13 VPS13 adaptor binding domain-containing protein</fullName>
    </recommendedName>
</protein>
<evidence type="ECO:0000259" key="3">
    <source>
        <dbReference type="Pfam" id="PF25036"/>
    </source>
</evidence>
<evidence type="ECO:0000256" key="2">
    <source>
        <dbReference type="SAM" id="MobiDB-lite"/>
    </source>
</evidence>
<accession>A0A812IKW8</accession>
<evidence type="ECO:0000313" key="5">
    <source>
        <dbReference type="Proteomes" id="UP000604046"/>
    </source>
</evidence>
<evidence type="ECO:0000256" key="1">
    <source>
        <dbReference type="ARBA" id="ARBA00006545"/>
    </source>
</evidence>
<comment type="caution">
    <text evidence="4">The sequence shown here is derived from an EMBL/GenBank/DDBJ whole genome shotgun (WGS) entry which is preliminary data.</text>
</comment>
<reference evidence="4" key="1">
    <citation type="submission" date="2021-02" db="EMBL/GenBank/DDBJ databases">
        <authorList>
            <person name="Dougan E. K."/>
            <person name="Rhodes N."/>
            <person name="Thang M."/>
            <person name="Chan C."/>
        </authorList>
    </citation>
    <scope>NUCLEOTIDE SEQUENCE</scope>
</reference>
<dbReference type="InterPro" id="IPR009543">
    <property type="entry name" value="VPS13_VAB"/>
</dbReference>
<dbReference type="PANTHER" id="PTHR16166:SF93">
    <property type="entry name" value="INTERMEMBRANE LIPID TRANSFER PROTEIN VPS13"/>
    <property type="match status" value="1"/>
</dbReference>
<dbReference type="EMBL" id="CAJNDS010000313">
    <property type="protein sequence ID" value="CAE7042319.1"/>
    <property type="molecule type" value="Genomic_DNA"/>
</dbReference>
<gene>
    <name evidence="4" type="ORF">SNAT2548_LOCUS5016</name>
</gene>
<feature type="compositionally biased region" description="Low complexity" evidence="2">
    <location>
        <begin position="990"/>
        <end position="1008"/>
    </location>
</feature>
<dbReference type="InterPro" id="IPR026847">
    <property type="entry name" value="VPS13"/>
</dbReference>
<dbReference type="Proteomes" id="UP000604046">
    <property type="component" value="Unassembled WGS sequence"/>
</dbReference>
<feature type="region of interest" description="Disordered" evidence="2">
    <location>
        <begin position="1193"/>
        <end position="1213"/>
    </location>
</feature>
<comment type="similarity">
    <text evidence="1">Belongs to the VPS13 family.</text>
</comment>
<dbReference type="Pfam" id="PF25036">
    <property type="entry name" value="VPS13_VAB"/>
    <property type="match status" value="1"/>
</dbReference>
<dbReference type="GO" id="GO:0006623">
    <property type="term" value="P:protein targeting to vacuole"/>
    <property type="evidence" value="ECO:0007669"/>
    <property type="project" value="TreeGrafter"/>
</dbReference>
<evidence type="ECO:0000313" key="4">
    <source>
        <dbReference type="EMBL" id="CAE7042319.1"/>
    </source>
</evidence>
<dbReference type="OrthoDB" id="10659838at2759"/>
<feature type="region of interest" description="Disordered" evidence="2">
    <location>
        <begin position="367"/>
        <end position="400"/>
    </location>
</feature>
<keyword evidence="5" id="KW-1185">Reference proteome</keyword>
<organism evidence="4 5">
    <name type="scientific">Symbiodinium natans</name>
    <dbReference type="NCBI Taxonomy" id="878477"/>
    <lineage>
        <taxon>Eukaryota</taxon>
        <taxon>Sar</taxon>
        <taxon>Alveolata</taxon>
        <taxon>Dinophyceae</taxon>
        <taxon>Suessiales</taxon>
        <taxon>Symbiodiniaceae</taxon>
        <taxon>Symbiodinium</taxon>
    </lineage>
</organism>
<dbReference type="PANTHER" id="PTHR16166">
    <property type="entry name" value="VACUOLAR PROTEIN SORTING-ASSOCIATED PROTEIN VPS13"/>
    <property type="match status" value="1"/>
</dbReference>
<feature type="domain" description="Vacuolar protein sorting-associated protein 13 VPS13 adaptor binding" evidence="3">
    <location>
        <begin position="1462"/>
        <end position="1752"/>
    </location>
</feature>
<sequence length="1817" mass="200203">MSMIGKLVMSQSIGLAGLIYALIVHYKAFGVPPSPVVLVAQGMSPHQEDAFGMRARPTVSFTGNVGGRLSLGTQILTVRGTLSVRFHCLPTAFDHIELTGIGVDVSSLSLLGPPLPGGSRRPMPASAWESLLPGKTRHPQESQVYSLTHAVLRILGEATNSLAKASESENADLRISLDLGIAKFRFSPWHFREFISFAKTTPPPDVVPIPLPGNPLQWRIRVTFREGELQWIDEATNKLFAVSRMQQSTVLLDLHQDTICFRSGLQNFTIQDQLSSRTPMILEYRQKAGYVLEINARTFLPKSLEFRGYQTEVSIRFQSVHLQYMGQKFLQCWQWARALARTSYDYVSEPPSKTQIFGAFLPAVTAGRRQPPPRQSPPSEDGDVPPPPRPPSLSRQASISPAQPAAANFVELAEGELAQESAWQAAEQVLRKAASDKDARLPALTRLRIFFDDLVVSVPLELGGRSEMPAVELRARSLVVSNGPGRRSGREALIDALALSARQVELWEVPVETRLLAPQDMTIHIDLNLQVQKPPLPMHVLWYASSAQWQLSSRGLALLRAGFSRNIAGIDPDVESQVTPDQNQLLHPQKYPIWLIFRLLWRNFRWQFQEEAKTFAELAAKQLVVEVKKHAAPRAQVSFSLWEARLTADEVPVALLMGRRPCAKAAARSGGRKGGASIHGEYISDHAKGQSFEIDGHRQRLLLLRPLLRRCWGFLFPKKPWFPPPPVMGARPSEELRVVATLPEAHILLVEKLQLKTAPLISVLTGLRYQLQSRSGVQWWLNFHGLEVIRCQSREAALELDGREDPSGCQLLTTEKHEVEFRVANAAAPPAEAAEGAPAPTETSASRLLVKALRLRVSNNDLRLLVASYRAAWGEDEEAPPEQFAVTEHVLEYRIPDVRVVLLSEHDTGPRNPFLDICGSDWVYVRCLRHLAPGANAESRVTGKARISIQLFNPNVGTFEPLLEGQETSTDAESEVVPGDRKWGIKVTRSSGPAAPSLPSTPTASVSAEENAGKFQPLREVIAVDCPEPLLLNATDAFWRTLPRHSMWLSLWRGGAEADESVVKEVPQSSDDFAPYAVRNDLGVPVLLRFPDKPSPLRLAPGAEQRLDAGKEEGEAAEGRPKRPVLAVQLETAGPVSFDEVGEITIDRLGRAVHPLVRSCGVAALTRSSRSYQGNQAMLAGLVEQQNARLSSRLSKEHMTRAASQPRLSRGGGDAADAGCLPLPYLVARVRAKEAYKLLLLESPVHVVNQLSVPVQLRLSATELPDEIPPLGAAPLPANLDVRDQLSVRPSRRRGAPWSRNFKLEQLLLGPPDGAFRSHNPVEGKPGAGTAGEVAGCAFCLVWKMESIHVQGAPDARQWTLSLHAPVTVVSSLPVPFTVEVRGAGAAPLRETLQPGKKRRPVTEARFTPCQGVNWNCHSPALPPQIWSPDLRVPLAVPVDEAGKQRINILIVMSWQLLEKPVVIAVHSPSWIADHVRSEQLRFIYPRQERTSSRMPGSSFSRMPDLCYVPLPPNDDVAGDPLAPRMLPLDCDATRIAVRLRQTESQALSLQAIQACTVQMAAKKEPDDNDQEPDFVFLGVRNTLQFTRIGDLSLEVRVVHVAPAQVAVNATGRPLNLRQSSRPRKGWGQGAGINVSKQVVSVPSGRRAAIHWSSPGKEPLWIRVQIADSPRWRWSGKLRVGEVGEYSFQCCAEHPNQWEIENLRVEVRSEEATTYFIFRLGSEATAPILLRNFSSEPILIQQASSDMSDEEKRGVNVDLQSLVGLSFDEGDNAPHVSGGYVSSPMKSGWLLADRNALQFESILIGGSHCGHLMRATT</sequence>
<feature type="region of interest" description="Disordered" evidence="2">
    <location>
        <begin position="989"/>
        <end position="1011"/>
    </location>
</feature>
<name>A0A812IKW8_9DINO</name>
<proteinExistence type="inferred from homology"/>
<dbReference type="GO" id="GO:0045053">
    <property type="term" value="P:protein retention in Golgi apparatus"/>
    <property type="evidence" value="ECO:0007669"/>
    <property type="project" value="TreeGrafter"/>
</dbReference>